<dbReference type="Pfam" id="PF05345">
    <property type="entry name" value="He_PIG"/>
    <property type="match status" value="3"/>
</dbReference>
<dbReference type="InterPro" id="IPR013783">
    <property type="entry name" value="Ig-like_fold"/>
</dbReference>
<dbReference type="InterPro" id="IPR026395">
    <property type="entry name" value="CshA_fibril"/>
</dbReference>
<dbReference type="Proteomes" id="UP000704467">
    <property type="component" value="Unassembled WGS sequence"/>
</dbReference>
<dbReference type="Gene3D" id="2.60.40.3440">
    <property type="match status" value="1"/>
</dbReference>
<dbReference type="EMBL" id="JAAVLN010000004">
    <property type="protein sequence ID" value="NKC05286.1"/>
    <property type="molecule type" value="Genomic_DNA"/>
</dbReference>
<dbReference type="PROSITE" id="PS50268">
    <property type="entry name" value="CADHERIN_2"/>
    <property type="match status" value="2"/>
</dbReference>
<dbReference type="Gene3D" id="2.60.40.1200">
    <property type="match status" value="4"/>
</dbReference>
<name>A0ABX1DQQ7_9HYPH</name>
<dbReference type="InterPro" id="IPR015919">
    <property type="entry name" value="Cadherin-like_sf"/>
</dbReference>
<reference evidence="2 3" key="1">
    <citation type="submission" date="2020-03" db="EMBL/GenBank/DDBJ databases">
        <title>Whole genome sequencing of clinical and environmental type strains of Ochrobactrum.</title>
        <authorList>
            <person name="Dharne M."/>
        </authorList>
    </citation>
    <scope>NUCLEOTIDE SEQUENCE [LARGE SCALE GENOMIC DNA]</scope>
    <source>
        <strain evidence="2 3">CIP 109452</strain>
    </source>
</reference>
<dbReference type="InterPro" id="IPR002126">
    <property type="entry name" value="Cadherin-like_dom"/>
</dbReference>
<dbReference type="NCBIfam" id="TIGR04225">
    <property type="entry name" value="CshA_fibril_rpt"/>
    <property type="match status" value="1"/>
</dbReference>
<evidence type="ECO:0000313" key="3">
    <source>
        <dbReference type="Proteomes" id="UP000704467"/>
    </source>
</evidence>
<dbReference type="SMART" id="SM00736">
    <property type="entry name" value="CADG"/>
    <property type="match status" value="3"/>
</dbReference>
<sequence>MTPVVDIAPDEVVTHAGEPVTTAVLSNDIFKDPDARISAVTPGAHGSVVVNPDGTITYTPKPGFVGTDTYTYTVSSGGTEETTTVTVTVTNQPPVTEPESVIAPEDTPVSGNLLGNDSDPDGDAISISRFEVDGSTYLPGEKVSIPDIGMLVINADGSYSFEPVANWNGMVPTITYTVSDGNDGGSTTSTLDIEITPVDDVPETVGTIDDQANNDADAITSLDVSGYFKDVDGDTLTYTATGLPKGLTIDPNTGIISGTIDPSASQDGVGGAHSVTITVNDGTSTVEQTFTWTVSNPAPTANDDAVSTDEDTPVSGNVLFDSAAGDVTDTDPDGDELVVTKFEINGTSYNAGEDATIVGVGTFKLESDGSYTFTPDKDWNGTVPTITYTISDEEGGTDTATLTITVDPVDDVPETVGTIDDQSNNDADAITSLDVSGYFKDVDGDTLTYSATGLPKGLTIDLNTGIISGTIDPSASQDGVGGAHSVTITVNDGTSTVEQTFTWTVSNPAPTANDDAVSTDEDTPVSGNVLFDSAAGDVADTDPDGDKLVVTQFEINGTSYNAGEDATIAGIGTFKLESDGSYTFTPDENWNGTVPTITYTISDGEGGTDTADLTITVDPVNDAPETVGTIDDQASNDADAITSLDVSDFFKDVDGDTLTYSATGLPKGLTIDPNTGIISGTIDPSASQDGVGGAHSVTITANDGTSTVEQTFTWTVSNPAPTANDDAVSTDEDTPVSGNVLFDSAAGDVADTDPDGDKLVVTQFEINGTNYNAGEDATIAGVGTFKLESDGSYTFTPDENWNGTVPTITYTISDGEGGTDTADLTITVDPVNDAPVIAGETRTEQ</sequence>
<gene>
    <name evidence="2" type="ORF">HED55_25375</name>
</gene>
<feature type="domain" description="Cadherin" evidence="1">
    <location>
        <begin position="722"/>
        <end position="837"/>
    </location>
</feature>
<dbReference type="InterPro" id="IPR040853">
    <property type="entry name" value="RapA2_cadherin-like"/>
</dbReference>
<dbReference type="Pfam" id="PF17963">
    <property type="entry name" value="Big_9"/>
    <property type="match status" value="3"/>
</dbReference>
<accession>A0ABX1DQQ7</accession>
<protein>
    <submittedName>
        <fullName evidence="2">Tandem-95 repeat protein</fullName>
    </submittedName>
</protein>
<organism evidence="2 3">
    <name type="scientific">Brucella haematophila</name>
    <dbReference type="NCBI Taxonomy" id="419474"/>
    <lineage>
        <taxon>Bacteria</taxon>
        <taxon>Pseudomonadati</taxon>
        <taxon>Pseudomonadota</taxon>
        <taxon>Alphaproteobacteria</taxon>
        <taxon>Hyphomicrobiales</taxon>
        <taxon>Brucellaceae</taxon>
        <taxon>Brucella/Ochrobactrum group</taxon>
        <taxon>Brucella</taxon>
    </lineage>
</organism>
<comment type="caution">
    <text evidence="2">The sequence shown here is derived from an EMBL/GenBank/DDBJ whole genome shotgun (WGS) entry which is preliminary data.</text>
</comment>
<dbReference type="NCBIfam" id="NF012211">
    <property type="entry name" value="tand_rpt_95"/>
    <property type="match status" value="5"/>
</dbReference>
<evidence type="ECO:0000259" key="1">
    <source>
        <dbReference type="PROSITE" id="PS50268"/>
    </source>
</evidence>
<evidence type="ECO:0000313" key="2">
    <source>
        <dbReference type="EMBL" id="NKC05286.1"/>
    </source>
</evidence>
<proteinExistence type="predicted"/>
<dbReference type="InterPro" id="IPR006644">
    <property type="entry name" value="Cadg"/>
</dbReference>
<dbReference type="Pfam" id="PF17803">
    <property type="entry name" value="Cadherin_4"/>
    <property type="match status" value="2"/>
</dbReference>
<feature type="domain" description="Cadherin" evidence="1">
    <location>
        <begin position="300"/>
        <end position="415"/>
    </location>
</feature>
<keyword evidence="3" id="KW-1185">Reference proteome</keyword>
<dbReference type="Gene3D" id="2.60.40.10">
    <property type="entry name" value="Immunoglobulins"/>
    <property type="match status" value="3"/>
</dbReference>
<dbReference type="SUPFAM" id="SSF49313">
    <property type="entry name" value="Cadherin-like"/>
    <property type="match status" value="3"/>
</dbReference>